<evidence type="ECO:0000256" key="2">
    <source>
        <dbReference type="ARBA" id="ARBA00022980"/>
    </source>
</evidence>
<dbReference type="GO" id="GO:0003735">
    <property type="term" value="F:structural constituent of ribosome"/>
    <property type="evidence" value="ECO:0007669"/>
    <property type="project" value="InterPro"/>
</dbReference>
<dbReference type="InterPro" id="IPR012678">
    <property type="entry name" value="Ribosomal_uL23/eL15/eS24_sf"/>
</dbReference>
<reference evidence="4" key="1">
    <citation type="submission" date="2018-05" db="EMBL/GenBank/DDBJ databases">
        <authorList>
            <person name="Lanie J.A."/>
            <person name="Ng W.-L."/>
            <person name="Kazmierczak K.M."/>
            <person name="Andrzejewski T.M."/>
            <person name="Davidsen T.M."/>
            <person name="Wayne K.J."/>
            <person name="Tettelin H."/>
            <person name="Glass J.I."/>
            <person name="Rusch D."/>
            <person name="Podicherti R."/>
            <person name="Tsui H.-C.T."/>
            <person name="Winkler M.E."/>
        </authorList>
    </citation>
    <scope>NUCLEOTIDE SEQUENCE</scope>
</reference>
<dbReference type="InterPro" id="IPR012677">
    <property type="entry name" value="Nucleotide-bd_a/b_plait_sf"/>
</dbReference>
<gene>
    <name evidence="4" type="ORF">METZ01_LOCUS192894</name>
</gene>
<name>A0A382DNJ2_9ZZZZ</name>
<keyword evidence="2" id="KW-0689">Ribosomal protein</keyword>
<keyword evidence="3" id="KW-0687">Ribonucleoprotein</keyword>
<dbReference type="SUPFAM" id="SSF54189">
    <property type="entry name" value="Ribosomal proteins S24e, L23 and L15e"/>
    <property type="match status" value="1"/>
</dbReference>
<evidence type="ECO:0000313" key="4">
    <source>
        <dbReference type="EMBL" id="SVB40040.1"/>
    </source>
</evidence>
<dbReference type="NCBIfam" id="NF004363">
    <property type="entry name" value="PRK05738.2-4"/>
    <property type="match status" value="1"/>
</dbReference>
<dbReference type="Pfam" id="PF00276">
    <property type="entry name" value="Ribosomal_L23"/>
    <property type="match status" value="1"/>
</dbReference>
<dbReference type="Gene3D" id="3.30.70.330">
    <property type="match status" value="1"/>
</dbReference>
<proteinExistence type="inferred from homology"/>
<dbReference type="AlphaFoldDB" id="A0A382DNJ2"/>
<protein>
    <recommendedName>
        <fullName evidence="5">50S ribosomal protein L23</fullName>
    </recommendedName>
</protein>
<evidence type="ECO:0008006" key="5">
    <source>
        <dbReference type="Google" id="ProtNLM"/>
    </source>
</evidence>
<sequence>MKEGDQTLCLEVDRRATVLDIRRAVETVFKVKVADVRVLNVRGKKKRMGRYQGTTATWKKAYVKLAADQQMIEYFEGV</sequence>
<dbReference type="InterPro" id="IPR013025">
    <property type="entry name" value="Ribosomal_uL23-like"/>
</dbReference>
<dbReference type="EMBL" id="UINC01040326">
    <property type="protein sequence ID" value="SVB40040.1"/>
    <property type="molecule type" value="Genomic_DNA"/>
</dbReference>
<organism evidence="4">
    <name type="scientific">marine metagenome</name>
    <dbReference type="NCBI Taxonomy" id="408172"/>
    <lineage>
        <taxon>unclassified sequences</taxon>
        <taxon>metagenomes</taxon>
        <taxon>ecological metagenomes</taxon>
    </lineage>
</organism>
<dbReference type="GO" id="GO:1990904">
    <property type="term" value="C:ribonucleoprotein complex"/>
    <property type="evidence" value="ECO:0007669"/>
    <property type="project" value="UniProtKB-KW"/>
</dbReference>
<feature type="non-terminal residue" evidence="4">
    <location>
        <position position="78"/>
    </location>
</feature>
<evidence type="ECO:0000256" key="1">
    <source>
        <dbReference type="ARBA" id="ARBA00006700"/>
    </source>
</evidence>
<comment type="similarity">
    <text evidence="1">Belongs to the universal ribosomal protein uL23 family.</text>
</comment>
<evidence type="ECO:0000256" key="3">
    <source>
        <dbReference type="ARBA" id="ARBA00023274"/>
    </source>
</evidence>
<accession>A0A382DNJ2</accession>
<dbReference type="GO" id="GO:0006412">
    <property type="term" value="P:translation"/>
    <property type="evidence" value="ECO:0007669"/>
    <property type="project" value="InterPro"/>
</dbReference>
<dbReference type="GO" id="GO:0005840">
    <property type="term" value="C:ribosome"/>
    <property type="evidence" value="ECO:0007669"/>
    <property type="project" value="UniProtKB-KW"/>
</dbReference>